<feature type="binding site" description="axial binding residue" evidence="7">
    <location>
        <position position="380"/>
    </location>
    <ligand>
        <name>heme</name>
        <dbReference type="ChEBI" id="CHEBI:30413"/>
    </ligand>
    <ligandPart>
        <name>Fe</name>
        <dbReference type="ChEBI" id="CHEBI:18248"/>
    </ligandPart>
</feature>
<dbReference type="PANTHER" id="PTHR24287:SF17">
    <property type="entry name" value="P450, PUTATIVE (EUROFUNG)-RELATED"/>
    <property type="match status" value="1"/>
</dbReference>
<reference evidence="8" key="1">
    <citation type="submission" date="2019-04" db="EMBL/GenBank/DDBJ databases">
        <title>Sequencing of skin fungus with MAO and IRED activity.</title>
        <authorList>
            <person name="Marsaioli A.J."/>
            <person name="Bonatto J.M.C."/>
            <person name="Reis Junior O."/>
        </authorList>
    </citation>
    <scope>NUCLEOTIDE SEQUENCE</scope>
    <source>
        <strain evidence="8">30M1</strain>
    </source>
</reference>
<dbReference type="GO" id="GO:0005506">
    <property type="term" value="F:iron ion binding"/>
    <property type="evidence" value="ECO:0007669"/>
    <property type="project" value="InterPro"/>
</dbReference>
<dbReference type="Gene3D" id="1.10.630.10">
    <property type="entry name" value="Cytochrome P450"/>
    <property type="match status" value="1"/>
</dbReference>
<evidence type="ECO:0000313" key="8">
    <source>
        <dbReference type="EMBL" id="KAF3002690.1"/>
    </source>
</evidence>
<keyword evidence="5 7" id="KW-0408">Iron</keyword>
<keyword evidence="4" id="KW-0560">Oxidoreductase</keyword>
<dbReference type="InterPro" id="IPR036396">
    <property type="entry name" value="Cyt_P450_sf"/>
</dbReference>
<dbReference type="PANTHER" id="PTHR24287">
    <property type="entry name" value="P450, PUTATIVE (EUROFUNG)-RELATED"/>
    <property type="match status" value="1"/>
</dbReference>
<dbReference type="OrthoDB" id="1470350at2759"/>
<comment type="cofactor">
    <cofactor evidence="1 7">
        <name>heme</name>
        <dbReference type="ChEBI" id="CHEBI:30413"/>
    </cofactor>
</comment>
<evidence type="ECO:0000256" key="6">
    <source>
        <dbReference type="ARBA" id="ARBA00023033"/>
    </source>
</evidence>
<dbReference type="SUPFAM" id="SSF48264">
    <property type="entry name" value="Cytochrome P450"/>
    <property type="match status" value="1"/>
</dbReference>
<evidence type="ECO:0000256" key="3">
    <source>
        <dbReference type="ARBA" id="ARBA00022723"/>
    </source>
</evidence>
<comment type="similarity">
    <text evidence="2">Belongs to the cytochrome P450 family.</text>
</comment>
<evidence type="ECO:0000256" key="4">
    <source>
        <dbReference type="ARBA" id="ARBA00023002"/>
    </source>
</evidence>
<organism evidence="8 9">
    <name type="scientific">Curvularia kusanoi</name>
    <name type="common">Cochliobolus kusanoi</name>
    <dbReference type="NCBI Taxonomy" id="90978"/>
    <lineage>
        <taxon>Eukaryota</taxon>
        <taxon>Fungi</taxon>
        <taxon>Dikarya</taxon>
        <taxon>Ascomycota</taxon>
        <taxon>Pezizomycotina</taxon>
        <taxon>Dothideomycetes</taxon>
        <taxon>Pleosporomycetidae</taxon>
        <taxon>Pleosporales</taxon>
        <taxon>Pleosporineae</taxon>
        <taxon>Pleosporaceae</taxon>
        <taxon>Curvularia</taxon>
    </lineage>
</organism>
<comment type="caution">
    <text evidence="8">The sequence shown here is derived from an EMBL/GenBank/DDBJ whole genome shotgun (WGS) entry which is preliminary data.</text>
</comment>
<keyword evidence="6" id="KW-0503">Monooxygenase</keyword>
<dbReference type="EMBL" id="SWKU01000011">
    <property type="protein sequence ID" value="KAF3002690.1"/>
    <property type="molecule type" value="Genomic_DNA"/>
</dbReference>
<proteinExistence type="inferred from homology"/>
<dbReference type="Pfam" id="PF00067">
    <property type="entry name" value="p450"/>
    <property type="match status" value="1"/>
</dbReference>
<evidence type="ECO:0008006" key="10">
    <source>
        <dbReference type="Google" id="ProtNLM"/>
    </source>
</evidence>
<gene>
    <name evidence="8" type="ORF">E8E13_009946</name>
</gene>
<dbReference type="PRINTS" id="PR00463">
    <property type="entry name" value="EP450I"/>
</dbReference>
<dbReference type="Proteomes" id="UP000801428">
    <property type="component" value="Unassembled WGS sequence"/>
</dbReference>
<name>A0A9P4TDA7_CURKU</name>
<dbReference type="AlphaFoldDB" id="A0A9P4TDA7"/>
<dbReference type="GO" id="GO:0004497">
    <property type="term" value="F:monooxygenase activity"/>
    <property type="evidence" value="ECO:0007669"/>
    <property type="project" value="UniProtKB-KW"/>
</dbReference>
<keyword evidence="3 7" id="KW-0479">Metal-binding</keyword>
<dbReference type="GO" id="GO:0020037">
    <property type="term" value="F:heme binding"/>
    <property type="evidence" value="ECO:0007669"/>
    <property type="project" value="InterPro"/>
</dbReference>
<evidence type="ECO:0000256" key="1">
    <source>
        <dbReference type="ARBA" id="ARBA00001971"/>
    </source>
</evidence>
<dbReference type="GO" id="GO:0016705">
    <property type="term" value="F:oxidoreductase activity, acting on paired donors, with incorporation or reduction of molecular oxygen"/>
    <property type="evidence" value="ECO:0007669"/>
    <property type="project" value="InterPro"/>
</dbReference>
<dbReference type="InterPro" id="IPR002401">
    <property type="entry name" value="Cyt_P450_E_grp-I"/>
</dbReference>
<evidence type="ECO:0000256" key="7">
    <source>
        <dbReference type="PIRSR" id="PIRSR602401-1"/>
    </source>
</evidence>
<dbReference type="InterPro" id="IPR001128">
    <property type="entry name" value="Cyt_P450"/>
</dbReference>
<keyword evidence="7" id="KW-0349">Heme</keyword>
<dbReference type="InterPro" id="IPR047146">
    <property type="entry name" value="Cyt_P450_E_CYP52_fungi"/>
</dbReference>
<evidence type="ECO:0000256" key="5">
    <source>
        <dbReference type="ARBA" id="ARBA00023004"/>
    </source>
</evidence>
<accession>A0A9P4TDA7</accession>
<sequence length="388" mass="43752">MDRLWDQYGDTFVISIFGARVVFTRDAAAIRQVLSVQWVDYDTAKGIRTEMFKLLAPGSIASTDGKAWEDERRKWRRSLAHHDQLLDLPFLEKSFRLFLCRIPAGDAVDLQPLVLDMVTDIIRNFVIGESAHSLDPENQPEEIRESIAALERIGPAMVIQGLLGPLSWLIPRNNFKADCRLFKDLLKRTIRGKLASRESSQAVSDSFEAYKTSFLDRLSIHTSDPEILSNDVTAALMASESTARPISHTIWLLSQHPEIYAKLRKSIADTVGNREPTYEELNKFIYLRNVLNESLRLLPPTSVTLRRANRDTWLPSGGGEDGTEQLLLQKGDRVFISIFGTQRLPATFGKDACEFKPERWEHLSVNTPGFAVFSMGPRLCAGSKESST</sequence>
<evidence type="ECO:0000313" key="9">
    <source>
        <dbReference type="Proteomes" id="UP000801428"/>
    </source>
</evidence>
<protein>
    <recommendedName>
        <fullName evidence="10">Cytochrome P450</fullName>
    </recommendedName>
</protein>
<keyword evidence="9" id="KW-1185">Reference proteome</keyword>
<evidence type="ECO:0000256" key="2">
    <source>
        <dbReference type="ARBA" id="ARBA00010617"/>
    </source>
</evidence>